<dbReference type="Pfam" id="PF19798">
    <property type="entry name" value="Sulfotransfer_5"/>
    <property type="match status" value="1"/>
</dbReference>
<dbReference type="PANTHER" id="PTHR42743:SF11">
    <property type="entry name" value="AMINODEOXYCHORISMATE LYASE"/>
    <property type="match status" value="1"/>
</dbReference>
<dbReference type="PANTHER" id="PTHR42743">
    <property type="entry name" value="AMINO-ACID AMINOTRANSFERASE"/>
    <property type="match status" value="1"/>
</dbReference>
<dbReference type="Gene3D" id="3.40.50.300">
    <property type="entry name" value="P-loop containing nucleotide triphosphate hydrolases"/>
    <property type="match status" value="1"/>
</dbReference>
<dbReference type="InterPro" id="IPR027417">
    <property type="entry name" value="P-loop_NTPase"/>
</dbReference>
<gene>
    <name evidence="3" type="ORF">SAMN03080610_03291</name>
</gene>
<evidence type="ECO:0000313" key="3">
    <source>
        <dbReference type="EMBL" id="SCZ44800.1"/>
    </source>
</evidence>
<name>A0A1G5P725_AFIMA</name>
<evidence type="ECO:0008006" key="5">
    <source>
        <dbReference type="Google" id="ProtNLM"/>
    </source>
</evidence>
<dbReference type="GO" id="GO:0009082">
    <property type="term" value="P:branched-chain amino acid biosynthetic process"/>
    <property type="evidence" value="ECO:0007669"/>
    <property type="project" value="UniProtKB-KW"/>
</dbReference>
<dbReference type="EMBL" id="FMVW01000009">
    <property type="protein sequence ID" value="SCZ44800.1"/>
    <property type="molecule type" value="Genomic_DNA"/>
</dbReference>
<sequence length="254" mass="28476">MASESPSPAAGDETIRIAMWSGPRNISTAMMRAFENRPDTEVWDEPFYAAWLKVTGIDHPMREEICAAHEADWRKVAERLAGAPPFGSRIFYQKHMTHHMIAEIGRDWMRSCRHAFLIRHPARVLVSYARKRAGPSLSDIGFAEQDELFRVATELCGQIPPVIDADDLLADPQAMLRALCGALKIDFSPAMLAWPAGPRDSDGAWAAHWYDAVHRSTGFQPPAPLPVLEDDGLREVEAEALPLYEQLARHKLTR</sequence>
<dbReference type="RefSeq" id="WP_200170534.1">
    <property type="nucleotide sequence ID" value="NZ_FMVW01000009.1"/>
</dbReference>
<dbReference type="Proteomes" id="UP000199347">
    <property type="component" value="Unassembled WGS sequence"/>
</dbReference>
<evidence type="ECO:0000256" key="2">
    <source>
        <dbReference type="ARBA" id="ARBA00023304"/>
    </source>
</evidence>
<accession>A0A1G5P725</accession>
<organism evidence="3 4">
    <name type="scientific">Afifella marina DSM 2698</name>
    <dbReference type="NCBI Taxonomy" id="1120955"/>
    <lineage>
        <taxon>Bacteria</taxon>
        <taxon>Pseudomonadati</taxon>
        <taxon>Pseudomonadota</taxon>
        <taxon>Alphaproteobacteria</taxon>
        <taxon>Hyphomicrobiales</taxon>
        <taxon>Afifellaceae</taxon>
        <taxon>Afifella</taxon>
    </lineage>
</organism>
<proteinExistence type="inferred from homology"/>
<dbReference type="SUPFAM" id="SSF52540">
    <property type="entry name" value="P-loop containing nucleoside triphosphate hydrolases"/>
    <property type="match status" value="1"/>
</dbReference>
<dbReference type="InterPro" id="IPR050571">
    <property type="entry name" value="Class-IV_PLP-Dep_Aminotrnsfr"/>
</dbReference>
<dbReference type="STRING" id="1120955.SAMN03080610_03291"/>
<keyword evidence="2" id="KW-0028">Amino-acid biosynthesis</keyword>
<keyword evidence="2" id="KW-0100">Branched-chain amino acid biosynthesis</keyword>
<protein>
    <recommendedName>
        <fullName evidence="5">Sulfotransferase family protein</fullName>
    </recommendedName>
</protein>
<keyword evidence="4" id="KW-1185">Reference proteome</keyword>
<comment type="similarity">
    <text evidence="1">Belongs to the class-IV pyridoxal-phosphate-dependent aminotransferase family.</text>
</comment>
<reference evidence="3 4" key="1">
    <citation type="submission" date="2016-10" db="EMBL/GenBank/DDBJ databases">
        <authorList>
            <person name="de Groot N.N."/>
        </authorList>
    </citation>
    <scope>NUCLEOTIDE SEQUENCE [LARGE SCALE GENOMIC DNA]</scope>
    <source>
        <strain evidence="3 4">DSM 2698</strain>
    </source>
</reference>
<evidence type="ECO:0000313" key="4">
    <source>
        <dbReference type="Proteomes" id="UP000199347"/>
    </source>
</evidence>
<evidence type="ECO:0000256" key="1">
    <source>
        <dbReference type="ARBA" id="ARBA00009320"/>
    </source>
</evidence>
<dbReference type="AlphaFoldDB" id="A0A1G5P725"/>